<gene>
    <name evidence="2" type="ORF">GCM10010136_25480</name>
</gene>
<protein>
    <submittedName>
        <fullName evidence="2">DUF4893 domain-containing protein</fullName>
    </submittedName>
</protein>
<keyword evidence="1" id="KW-0732">Signal</keyword>
<evidence type="ECO:0000313" key="2">
    <source>
        <dbReference type="EMBL" id="GHC75488.1"/>
    </source>
</evidence>
<sequence>MKKFLAAALLLLVPPPAHADGSVTRIMTDSDKARLAAYEQTREDALARANTGNATQLQIAKAVLNTPRQPLEGFDMAGNWQCRTIKFGGPAELVVYNWFRCRVTDDGAGWMLEKISGSQRTKGMFFDDGNDRMIYLGTGFVTGERAPAYGKGAPADQVGYAYSLGKDRFRIEFPAPHLESKFDVLELKR</sequence>
<reference evidence="2" key="2">
    <citation type="submission" date="2020-09" db="EMBL/GenBank/DDBJ databases">
        <authorList>
            <person name="Sun Q."/>
            <person name="Kim S."/>
        </authorList>
    </citation>
    <scope>NUCLEOTIDE SEQUENCE</scope>
    <source>
        <strain evidence="2">KCTC 42097</strain>
    </source>
</reference>
<feature type="signal peptide" evidence="1">
    <location>
        <begin position="1"/>
        <end position="19"/>
    </location>
</feature>
<comment type="caution">
    <text evidence="2">The sequence shown here is derived from an EMBL/GenBank/DDBJ whole genome shotgun (WGS) entry which is preliminary data.</text>
</comment>
<dbReference type="AlphaFoldDB" id="A0A8J3DTN5"/>
<name>A0A8J3DTN5_9HYPH</name>
<proteinExistence type="predicted"/>
<evidence type="ECO:0000256" key="1">
    <source>
        <dbReference type="SAM" id="SignalP"/>
    </source>
</evidence>
<accession>A0A8J3DTN5</accession>
<keyword evidence="3" id="KW-1185">Reference proteome</keyword>
<dbReference type="Proteomes" id="UP000641137">
    <property type="component" value="Unassembled WGS sequence"/>
</dbReference>
<feature type="chain" id="PRO_5035252014" evidence="1">
    <location>
        <begin position="20"/>
        <end position="189"/>
    </location>
</feature>
<dbReference type="Pfam" id="PF16233">
    <property type="entry name" value="DUF4893"/>
    <property type="match status" value="1"/>
</dbReference>
<evidence type="ECO:0000313" key="3">
    <source>
        <dbReference type="Proteomes" id="UP000641137"/>
    </source>
</evidence>
<dbReference type="EMBL" id="BMZO01000008">
    <property type="protein sequence ID" value="GHC75488.1"/>
    <property type="molecule type" value="Genomic_DNA"/>
</dbReference>
<organism evidence="2 3">
    <name type="scientific">Limoniibacter endophyticus</name>
    <dbReference type="NCBI Taxonomy" id="1565040"/>
    <lineage>
        <taxon>Bacteria</taxon>
        <taxon>Pseudomonadati</taxon>
        <taxon>Pseudomonadota</taxon>
        <taxon>Alphaproteobacteria</taxon>
        <taxon>Hyphomicrobiales</taxon>
        <taxon>Bartonellaceae</taxon>
        <taxon>Limoniibacter</taxon>
    </lineage>
</organism>
<dbReference type="RefSeq" id="WP_189490744.1">
    <property type="nucleotide sequence ID" value="NZ_BMZO01000008.1"/>
</dbReference>
<reference evidence="2" key="1">
    <citation type="journal article" date="2014" name="Int. J. Syst. Evol. Microbiol.">
        <title>Complete genome sequence of Corynebacterium casei LMG S-19264T (=DSM 44701T), isolated from a smear-ripened cheese.</title>
        <authorList>
            <consortium name="US DOE Joint Genome Institute (JGI-PGF)"/>
            <person name="Walter F."/>
            <person name="Albersmeier A."/>
            <person name="Kalinowski J."/>
            <person name="Ruckert C."/>
        </authorList>
    </citation>
    <scope>NUCLEOTIDE SEQUENCE</scope>
    <source>
        <strain evidence="2">KCTC 42097</strain>
    </source>
</reference>
<dbReference type="InterPro" id="IPR032609">
    <property type="entry name" value="DUF4893"/>
</dbReference>